<feature type="region of interest" description="Disordered" evidence="1">
    <location>
        <begin position="15"/>
        <end position="34"/>
    </location>
</feature>
<proteinExistence type="predicted"/>
<dbReference type="KEGG" id="vg:23462221"/>
<accession>A0A0B5J1E1</accession>
<dbReference type="RefSeq" id="YP_009119539.1">
    <property type="nucleotide sequence ID" value="NC_026440.1"/>
</dbReference>
<reference evidence="2 3" key="1">
    <citation type="journal article" date="2015" name="Parasitol. Res.">
        <title>Viruses in close associations with free-living amoebae.</title>
        <authorList>
            <person name="Scheid P."/>
        </authorList>
    </citation>
    <scope>NUCLEOTIDE SEQUENCE [LARGE SCALE GENOMIC DNA]</scope>
    <source>
        <strain evidence="2">KlaHel</strain>
    </source>
</reference>
<dbReference type="GeneID" id="23462221"/>
<feature type="compositionally biased region" description="Basic residues" evidence="1">
    <location>
        <begin position="23"/>
        <end position="34"/>
    </location>
</feature>
<organism evidence="2 3">
    <name type="scientific">Pandoravirus inopinatum</name>
    <dbReference type="NCBI Taxonomy" id="1605721"/>
    <lineage>
        <taxon>Viruses</taxon>
        <taxon>Pandoravirus</taxon>
    </lineage>
</organism>
<protein>
    <submittedName>
        <fullName evidence="2">Uncharacterized protein</fullName>
    </submittedName>
</protein>
<dbReference type="EMBL" id="KP136319">
    <property type="protein sequence ID" value="AJF97304.1"/>
    <property type="molecule type" value="Genomic_DNA"/>
</dbReference>
<evidence type="ECO:0000256" key="1">
    <source>
        <dbReference type="SAM" id="MobiDB-lite"/>
    </source>
</evidence>
<name>A0A0B5J1E1_9VIRU</name>
<sequence>MAACYARRRWMRRRAARTQATRQRQKSGRAHSSHHKTLTMVDIPYAQSADGTVVYYASPYAVARDVEYATVLIDEEGGDNGDGGAGCSPCRVRVDAGHYCMWRWPCAFVFIFGRARQT</sequence>
<evidence type="ECO:0000313" key="3">
    <source>
        <dbReference type="Proteomes" id="UP000202511"/>
    </source>
</evidence>
<evidence type="ECO:0000313" key="2">
    <source>
        <dbReference type="EMBL" id="AJF97304.1"/>
    </source>
</evidence>
<dbReference type="Proteomes" id="UP000202511">
    <property type="component" value="Segment"/>
</dbReference>